<dbReference type="AlphaFoldDB" id="A0A1I7N3D6"/>
<dbReference type="STRING" id="1393122.SAMN05660895_0492"/>
<proteinExistence type="predicted"/>
<feature type="transmembrane region" description="Helical" evidence="1">
    <location>
        <begin position="20"/>
        <end position="37"/>
    </location>
</feature>
<feature type="transmembrane region" description="Helical" evidence="1">
    <location>
        <begin position="43"/>
        <end position="67"/>
    </location>
</feature>
<accession>A0A1I7N3D6</accession>
<keyword evidence="1" id="KW-1133">Transmembrane helix</keyword>
<dbReference type="Proteomes" id="UP000199537">
    <property type="component" value="Unassembled WGS sequence"/>
</dbReference>
<dbReference type="OrthoDB" id="1068411at2"/>
<keyword evidence="1" id="KW-0472">Membrane</keyword>
<sequence length="260" mass="29428">MRKILQYGFIDLLRSKWMMGYGIVFFCLTSTILYLIGDFKQVIISMMYLVLYLIPLLSVILGIMYGYQIREYIAWVLSHPVSRKNVFMGYYLSLSLVLIIYFLIGMGIPFLIAGVLHSTSADAFAFLLIAGIVLCFIFSGIALWVVFGFDHKLLGLGMGLLIWLGMAVLYDVFFLIAVIAYQDYPLEIFAIVASMLNPVDLSRILLIAHLDLSALLGYTGAVIKSFFGTNGGLIWICAGYLIWLIIPVWRYMHITSKKDF</sequence>
<gene>
    <name evidence="2" type="ORF">SAMN05660895_0492</name>
</gene>
<feature type="transmembrane region" description="Helical" evidence="1">
    <location>
        <begin position="88"/>
        <end position="112"/>
    </location>
</feature>
<evidence type="ECO:0000313" key="3">
    <source>
        <dbReference type="Proteomes" id="UP000199537"/>
    </source>
</evidence>
<feature type="transmembrane region" description="Helical" evidence="1">
    <location>
        <begin position="159"/>
        <end position="181"/>
    </location>
</feature>
<feature type="transmembrane region" description="Helical" evidence="1">
    <location>
        <begin position="201"/>
        <end position="221"/>
    </location>
</feature>
<dbReference type="RefSeq" id="WP_092457242.1">
    <property type="nucleotide sequence ID" value="NZ_FPCJ01000001.1"/>
</dbReference>
<evidence type="ECO:0000313" key="2">
    <source>
        <dbReference type="EMBL" id="SFV29160.1"/>
    </source>
</evidence>
<reference evidence="3" key="1">
    <citation type="submission" date="2016-10" db="EMBL/GenBank/DDBJ databases">
        <authorList>
            <person name="Varghese N."/>
            <person name="Submissions S."/>
        </authorList>
    </citation>
    <scope>NUCLEOTIDE SEQUENCE [LARGE SCALE GENOMIC DNA]</scope>
    <source>
        <strain evidence="3">DSM 14807</strain>
    </source>
</reference>
<protein>
    <submittedName>
        <fullName evidence="2">Cu-processing system permease protein</fullName>
    </submittedName>
</protein>
<feature type="transmembrane region" description="Helical" evidence="1">
    <location>
        <begin position="233"/>
        <end position="252"/>
    </location>
</feature>
<keyword evidence="1" id="KW-0812">Transmembrane</keyword>
<dbReference type="EMBL" id="FPCJ01000001">
    <property type="protein sequence ID" value="SFV29160.1"/>
    <property type="molecule type" value="Genomic_DNA"/>
</dbReference>
<organism evidence="2 3">
    <name type="scientific">Thermoflavifilum thermophilum</name>
    <dbReference type="NCBI Taxonomy" id="1393122"/>
    <lineage>
        <taxon>Bacteria</taxon>
        <taxon>Pseudomonadati</taxon>
        <taxon>Bacteroidota</taxon>
        <taxon>Chitinophagia</taxon>
        <taxon>Chitinophagales</taxon>
        <taxon>Chitinophagaceae</taxon>
        <taxon>Thermoflavifilum</taxon>
    </lineage>
</organism>
<evidence type="ECO:0000256" key="1">
    <source>
        <dbReference type="SAM" id="Phobius"/>
    </source>
</evidence>
<keyword evidence="3" id="KW-1185">Reference proteome</keyword>
<feature type="transmembrane region" description="Helical" evidence="1">
    <location>
        <begin position="124"/>
        <end position="147"/>
    </location>
</feature>
<name>A0A1I7N3D6_9BACT</name>